<accession>A0AAD7D5E6</accession>
<proteinExistence type="predicted"/>
<dbReference type="Proteomes" id="UP001221757">
    <property type="component" value="Unassembled WGS sequence"/>
</dbReference>
<dbReference type="EMBL" id="JARKIE010000125">
    <property type="protein sequence ID" value="KAJ7679936.1"/>
    <property type="molecule type" value="Genomic_DNA"/>
</dbReference>
<keyword evidence="2" id="KW-1185">Reference proteome</keyword>
<organism evidence="1 2">
    <name type="scientific">Mycena rosella</name>
    <name type="common">Pink bonnet</name>
    <name type="synonym">Agaricus rosellus</name>
    <dbReference type="NCBI Taxonomy" id="1033263"/>
    <lineage>
        <taxon>Eukaryota</taxon>
        <taxon>Fungi</taxon>
        <taxon>Dikarya</taxon>
        <taxon>Basidiomycota</taxon>
        <taxon>Agaricomycotina</taxon>
        <taxon>Agaricomycetes</taxon>
        <taxon>Agaricomycetidae</taxon>
        <taxon>Agaricales</taxon>
        <taxon>Marasmiineae</taxon>
        <taxon>Mycenaceae</taxon>
        <taxon>Mycena</taxon>
    </lineage>
</organism>
<name>A0AAD7D5E6_MYCRO</name>
<protein>
    <submittedName>
        <fullName evidence="1">Uncharacterized protein</fullName>
    </submittedName>
</protein>
<evidence type="ECO:0000313" key="1">
    <source>
        <dbReference type="EMBL" id="KAJ7679936.1"/>
    </source>
</evidence>
<sequence length="209" mass="23445">MLLSRAFTFPVSSLADLVHLISRSPPLPALAICSYGYHFLPSPVEAVRALDYMYATMADEPFEALLFGRRWNPEGHSLTLDCPLDVHEDVGMLFTLQLGQVSCLVKDEYKRDMCIVRQIKAPTDTLVWRAVGGTSVDIHVDYGEERCNVHEVVDGTLHTRTPMTKAEWNLEPGQWVIAQITLRRRQTTLPAVKSFHIVASELRVANIAA</sequence>
<evidence type="ECO:0000313" key="2">
    <source>
        <dbReference type="Proteomes" id="UP001221757"/>
    </source>
</evidence>
<reference evidence="1" key="1">
    <citation type="submission" date="2023-03" db="EMBL/GenBank/DDBJ databases">
        <title>Massive genome expansion in bonnet fungi (Mycena s.s.) driven by repeated elements and novel gene families across ecological guilds.</title>
        <authorList>
            <consortium name="Lawrence Berkeley National Laboratory"/>
            <person name="Harder C.B."/>
            <person name="Miyauchi S."/>
            <person name="Viragh M."/>
            <person name="Kuo A."/>
            <person name="Thoen E."/>
            <person name="Andreopoulos B."/>
            <person name="Lu D."/>
            <person name="Skrede I."/>
            <person name="Drula E."/>
            <person name="Henrissat B."/>
            <person name="Morin E."/>
            <person name="Kohler A."/>
            <person name="Barry K."/>
            <person name="LaButti K."/>
            <person name="Morin E."/>
            <person name="Salamov A."/>
            <person name="Lipzen A."/>
            <person name="Mereny Z."/>
            <person name="Hegedus B."/>
            <person name="Baldrian P."/>
            <person name="Stursova M."/>
            <person name="Weitz H."/>
            <person name="Taylor A."/>
            <person name="Grigoriev I.V."/>
            <person name="Nagy L.G."/>
            <person name="Martin F."/>
            <person name="Kauserud H."/>
        </authorList>
    </citation>
    <scope>NUCLEOTIDE SEQUENCE</scope>
    <source>
        <strain evidence="1">CBHHK067</strain>
    </source>
</reference>
<comment type="caution">
    <text evidence="1">The sequence shown here is derived from an EMBL/GenBank/DDBJ whole genome shotgun (WGS) entry which is preliminary data.</text>
</comment>
<dbReference type="AlphaFoldDB" id="A0AAD7D5E6"/>
<gene>
    <name evidence="1" type="ORF">B0H17DRAFT_1138842</name>
</gene>